<dbReference type="GO" id="GO:0003700">
    <property type="term" value="F:DNA-binding transcription factor activity"/>
    <property type="evidence" value="ECO:0007669"/>
    <property type="project" value="InterPro"/>
</dbReference>
<evidence type="ECO:0000259" key="4">
    <source>
        <dbReference type="PROSITE" id="PS50949"/>
    </source>
</evidence>
<evidence type="ECO:0000313" key="6">
    <source>
        <dbReference type="Proteomes" id="UP001236014"/>
    </source>
</evidence>
<dbReference type="Proteomes" id="UP001236014">
    <property type="component" value="Chromosome"/>
</dbReference>
<dbReference type="Gene3D" id="1.10.10.10">
    <property type="entry name" value="Winged helix-like DNA-binding domain superfamily/Winged helix DNA-binding domain"/>
    <property type="match status" value="1"/>
</dbReference>
<dbReference type="GO" id="GO:0003677">
    <property type="term" value="F:DNA binding"/>
    <property type="evidence" value="ECO:0007669"/>
    <property type="project" value="UniProtKB-KW"/>
</dbReference>
<dbReference type="PANTHER" id="PTHR43537">
    <property type="entry name" value="TRANSCRIPTIONAL REGULATOR, GNTR FAMILY"/>
    <property type="match status" value="1"/>
</dbReference>
<dbReference type="PANTHER" id="PTHR43537:SF5">
    <property type="entry name" value="UXU OPERON TRANSCRIPTIONAL REGULATOR"/>
    <property type="match status" value="1"/>
</dbReference>
<evidence type="ECO:0000313" key="5">
    <source>
        <dbReference type="EMBL" id="WIX76396.1"/>
    </source>
</evidence>
<dbReference type="KEGG" id="acab:QRX50_33710"/>
<evidence type="ECO:0000256" key="2">
    <source>
        <dbReference type="ARBA" id="ARBA00023125"/>
    </source>
</evidence>
<keyword evidence="3" id="KW-0804">Transcription</keyword>
<name>A0A9Y2IBU5_9PSEU</name>
<dbReference type="InterPro" id="IPR036388">
    <property type="entry name" value="WH-like_DNA-bd_sf"/>
</dbReference>
<dbReference type="InterPro" id="IPR036390">
    <property type="entry name" value="WH_DNA-bd_sf"/>
</dbReference>
<dbReference type="SUPFAM" id="SSF46785">
    <property type="entry name" value="Winged helix' DNA-binding domain"/>
    <property type="match status" value="1"/>
</dbReference>
<dbReference type="InterPro" id="IPR008920">
    <property type="entry name" value="TF_FadR/GntR_C"/>
</dbReference>
<dbReference type="EMBL" id="CP127294">
    <property type="protein sequence ID" value="WIX76396.1"/>
    <property type="molecule type" value="Genomic_DNA"/>
</dbReference>
<dbReference type="InterPro" id="IPR000524">
    <property type="entry name" value="Tscrpt_reg_HTH_GntR"/>
</dbReference>
<dbReference type="InterPro" id="IPR011711">
    <property type="entry name" value="GntR_C"/>
</dbReference>
<reference evidence="5 6" key="1">
    <citation type="submission" date="2023-06" db="EMBL/GenBank/DDBJ databases">
        <authorList>
            <person name="Oyuntsetseg B."/>
            <person name="Kim S.B."/>
        </authorList>
    </citation>
    <scope>NUCLEOTIDE SEQUENCE [LARGE SCALE GENOMIC DNA]</scope>
    <source>
        <strain evidence="5 6">2-15</strain>
    </source>
</reference>
<keyword evidence="1" id="KW-0805">Transcription regulation</keyword>
<proteinExistence type="predicted"/>
<gene>
    <name evidence="5" type="ORF">QRX50_33710</name>
</gene>
<sequence length="242" mass="26117">MARRKNPAVDLPEHPRLTLPPRTILRDSVYEALKSMLMDLDVAPGSRLSIDGIARRLDVSPTPVREALTKLESDGLVATRPNAGYVVAPVLDETELSHLFDVRVLLEPEAARLAAGAASKAAVAALRSACAAMTAQPAGDDYHAYRDFAVLDARLHRVIAEASGNPLIADTLARLHPHTHGYRLYFRVGIAAETTREHAAIVEAIASHDGPAAASAMRTHLDRSRARLHSAYDTGAEQSEED</sequence>
<feature type="domain" description="HTH gntR-type" evidence="4">
    <location>
        <begin position="23"/>
        <end position="90"/>
    </location>
</feature>
<dbReference type="SUPFAM" id="SSF48008">
    <property type="entry name" value="GntR ligand-binding domain-like"/>
    <property type="match status" value="1"/>
</dbReference>
<keyword evidence="2" id="KW-0238">DNA-binding</keyword>
<dbReference type="CDD" id="cd07377">
    <property type="entry name" value="WHTH_GntR"/>
    <property type="match status" value="1"/>
</dbReference>
<accession>A0A9Y2IBU5</accession>
<dbReference type="Pfam" id="PF07729">
    <property type="entry name" value="FCD"/>
    <property type="match status" value="1"/>
</dbReference>
<dbReference type="Pfam" id="PF00392">
    <property type="entry name" value="GntR"/>
    <property type="match status" value="1"/>
</dbReference>
<dbReference type="SMART" id="SM00345">
    <property type="entry name" value="HTH_GNTR"/>
    <property type="match status" value="1"/>
</dbReference>
<keyword evidence="6" id="KW-1185">Reference proteome</keyword>
<dbReference type="AlphaFoldDB" id="A0A9Y2IBU5"/>
<organism evidence="5 6">
    <name type="scientific">Amycolatopsis carbonis</name>
    <dbReference type="NCBI Taxonomy" id="715471"/>
    <lineage>
        <taxon>Bacteria</taxon>
        <taxon>Bacillati</taxon>
        <taxon>Actinomycetota</taxon>
        <taxon>Actinomycetes</taxon>
        <taxon>Pseudonocardiales</taxon>
        <taxon>Pseudonocardiaceae</taxon>
        <taxon>Amycolatopsis</taxon>
    </lineage>
</organism>
<evidence type="ECO:0000256" key="1">
    <source>
        <dbReference type="ARBA" id="ARBA00023015"/>
    </source>
</evidence>
<dbReference type="Gene3D" id="1.20.120.530">
    <property type="entry name" value="GntR ligand-binding domain-like"/>
    <property type="match status" value="1"/>
</dbReference>
<dbReference type="SMART" id="SM00895">
    <property type="entry name" value="FCD"/>
    <property type="match status" value="1"/>
</dbReference>
<evidence type="ECO:0000256" key="3">
    <source>
        <dbReference type="ARBA" id="ARBA00023163"/>
    </source>
</evidence>
<protein>
    <submittedName>
        <fullName evidence="5">GntR family transcriptional regulator</fullName>
    </submittedName>
</protein>
<dbReference type="PROSITE" id="PS50949">
    <property type="entry name" value="HTH_GNTR"/>
    <property type="match status" value="1"/>
</dbReference>
<dbReference type="RefSeq" id="WP_285967145.1">
    <property type="nucleotide sequence ID" value="NZ_CP127294.1"/>
</dbReference>